<comment type="caution">
    <text evidence="1">The sequence shown here is derived from an EMBL/GenBank/DDBJ whole genome shotgun (WGS) entry which is preliminary data.</text>
</comment>
<dbReference type="EMBL" id="LFZO01000012">
    <property type="protein sequence ID" value="KXT17982.1"/>
    <property type="molecule type" value="Genomic_DNA"/>
</dbReference>
<protein>
    <submittedName>
        <fullName evidence="1">Uncharacterized protein</fullName>
    </submittedName>
</protein>
<dbReference type="AlphaFoldDB" id="A0A139ITN9"/>
<keyword evidence="2" id="KW-1185">Reference proteome</keyword>
<reference evidence="1 2" key="1">
    <citation type="submission" date="2015-07" db="EMBL/GenBank/DDBJ databases">
        <title>Comparative genomics of the Sigatoka disease complex on banana suggests a link between parallel evolutionary changes in Pseudocercospora fijiensis and Pseudocercospora eumusae and increased virulence on the banana host.</title>
        <authorList>
            <person name="Chang T.-C."/>
            <person name="Salvucci A."/>
            <person name="Crous P.W."/>
            <person name="Stergiopoulos I."/>
        </authorList>
    </citation>
    <scope>NUCLEOTIDE SEQUENCE [LARGE SCALE GENOMIC DNA]</scope>
    <source>
        <strain evidence="1 2">CBS 116634</strain>
    </source>
</reference>
<evidence type="ECO:0000313" key="2">
    <source>
        <dbReference type="Proteomes" id="UP000073492"/>
    </source>
</evidence>
<proteinExistence type="predicted"/>
<sequence>MTLLGDIENRSLHSSCENYVIGIEIPAFAKRTNAPSHSIVILDLLVFELGEVCTVGNVSGWAVAISRSTTPTKLETALGSFISAKTRALLCGSEKRAQCKFFAGQTKERKRNLFTKKVFWLVHGVADGRHRNHHFLNLIGIFYDGDPAGLNHQGAAPTISRLVTNDGKAQAASSMRVVNTQ</sequence>
<accession>A0A139ITN9</accession>
<name>A0A139ITN9_9PEZI</name>
<evidence type="ECO:0000313" key="1">
    <source>
        <dbReference type="EMBL" id="KXT17982.1"/>
    </source>
</evidence>
<gene>
    <name evidence="1" type="ORF">AC579_9612</name>
</gene>
<dbReference type="Proteomes" id="UP000073492">
    <property type="component" value="Unassembled WGS sequence"/>
</dbReference>
<organism evidence="1 2">
    <name type="scientific">Pseudocercospora musae</name>
    <dbReference type="NCBI Taxonomy" id="113226"/>
    <lineage>
        <taxon>Eukaryota</taxon>
        <taxon>Fungi</taxon>
        <taxon>Dikarya</taxon>
        <taxon>Ascomycota</taxon>
        <taxon>Pezizomycotina</taxon>
        <taxon>Dothideomycetes</taxon>
        <taxon>Dothideomycetidae</taxon>
        <taxon>Mycosphaerellales</taxon>
        <taxon>Mycosphaerellaceae</taxon>
        <taxon>Pseudocercospora</taxon>
    </lineage>
</organism>